<dbReference type="PANTHER" id="PTHR13696:SF99">
    <property type="entry name" value="COBYRINIC ACID AC-DIAMIDE SYNTHASE"/>
    <property type="match status" value="1"/>
</dbReference>
<dbReference type="eggNOG" id="COG1192">
    <property type="taxonomic scope" value="Bacteria"/>
</dbReference>
<dbReference type="Pfam" id="PF13614">
    <property type="entry name" value="AAA_31"/>
    <property type="match status" value="1"/>
</dbReference>
<name>K9U9A6_CHAP6</name>
<dbReference type="Proteomes" id="UP000010366">
    <property type="component" value="Chromosome"/>
</dbReference>
<dbReference type="RefSeq" id="WP_015157595.1">
    <property type="nucleotide sequence ID" value="NC_019697.1"/>
</dbReference>
<dbReference type="EMBL" id="CP003600">
    <property type="protein sequence ID" value="AFY91400.1"/>
    <property type="molecule type" value="Genomic_DNA"/>
</dbReference>
<sequence>MSFDPELCRNESEVESKLIVGYLLPKLGYSPDTWHQEVRFGKIRLDFLAFTQKLPLKLGVPSIGLIIEAKHPRKNLDKHVYQLRSYLTSLDISYGLLTNGKDLRIYHQTAGTVELVLRCATQDIDARLADIISLIGRDFTRKQFAQNSPTLSPPPQPVSLTISASSPLLDMKTIAIYHNKGGVGKTTVSTNLAAALSKRGYRVLLIDIDAQANSTFATGLVKFQFEEEDDLRDRNVCHLISSGDTNFIHEIVRESQYFSDPEIAVIPAHINLIDKQGELTTIMASRNRLIEKLKRVENNYDIVIFDTPPSRDIYAEVALLTADYLIIPSDLKPFANQGLPTVKKFITAMDETRSIIAKKPIQLLGVLASKISTNARFIEYTFPKQREVIGKRYEMPLMESVIYDRTALSESFNKTVIVGDLEYPDPKSIFKYANEVKSSAQVSAMEFEVLAQEVLTKIGLK</sequence>
<evidence type="ECO:0000313" key="2">
    <source>
        <dbReference type="EMBL" id="AFY91400.1"/>
    </source>
</evidence>
<evidence type="ECO:0000259" key="1">
    <source>
        <dbReference type="Pfam" id="PF13614"/>
    </source>
</evidence>
<organism evidence="2 3">
    <name type="scientific">Chamaesiphon minutus (strain ATCC 27169 / PCC 6605)</name>
    <dbReference type="NCBI Taxonomy" id="1173020"/>
    <lineage>
        <taxon>Bacteria</taxon>
        <taxon>Bacillati</taxon>
        <taxon>Cyanobacteriota</taxon>
        <taxon>Cyanophyceae</taxon>
        <taxon>Gomontiellales</taxon>
        <taxon>Chamaesiphonaceae</taxon>
        <taxon>Chamaesiphon</taxon>
    </lineage>
</organism>
<accession>K9U9A6</accession>
<dbReference type="InterPro" id="IPR027417">
    <property type="entry name" value="P-loop_NTPase"/>
</dbReference>
<evidence type="ECO:0000313" key="3">
    <source>
        <dbReference type="Proteomes" id="UP000010366"/>
    </source>
</evidence>
<dbReference type="PATRIC" id="fig|1173020.3.peg.101"/>
<feature type="domain" description="AAA" evidence="1">
    <location>
        <begin position="171"/>
        <end position="352"/>
    </location>
</feature>
<proteinExistence type="predicted"/>
<dbReference type="CDD" id="cd02042">
    <property type="entry name" value="ParAB_family"/>
    <property type="match status" value="1"/>
</dbReference>
<gene>
    <name evidence="2" type="ORF">Cha6605_0093</name>
</gene>
<dbReference type="HOGENOM" id="CLU_579723_0_0_3"/>
<dbReference type="SUPFAM" id="SSF52540">
    <property type="entry name" value="P-loop containing nucleoside triphosphate hydrolases"/>
    <property type="match status" value="1"/>
</dbReference>
<dbReference type="KEGG" id="cmp:Cha6605_0093"/>
<dbReference type="InterPro" id="IPR025669">
    <property type="entry name" value="AAA_dom"/>
</dbReference>
<protein>
    <submittedName>
        <fullName evidence="2">ATPase involved in chromosome partitioning</fullName>
    </submittedName>
</protein>
<dbReference type="PANTHER" id="PTHR13696">
    <property type="entry name" value="P-LOOP CONTAINING NUCLEOSIDE TRIPHOSPHATE HYDROLASE"/>
    <property type="match status" value="1"/>
</dbReference>
<keyword evidence="3" id="KW-1185">Reference proteome</keyword>
<dbReference type="Gene3D" id="3.40.50.300">
    <property type="entry name" value="P-loop containing nucleotide triphosphate hydrolases"/>
    <property type="match status" value="1"/>
</dbReference>
<reference evidence="2 3" key="1">
    <citation type="submission" date="2012-05" db="EMBL/GenBank/DDBJ databases">
        <title>Finished chromosome of genome of Chamaesiphon sp. PCC 6605.</title>
        <authorList>
            <consortium name="US DOE Joint Genome Institute"/>
            <person name="Gugger M."/>
            <person name="Coursin T."/>
            <person name="Rippka R."/>
            <person name="Tandeau De Marsac N."/>
            <person name="Huntemann M."/>
            <person name="Wei C.-L."/>
            <person name="Han J."/>
            <person name="Detter J.C."/>
            <person name="Han C."/>
            <person name="Tapia R."/>
            <person name="Chen A."/>
            <person name="Kyrpides N."/>
            <person name="Mavromatis K."/>
            <person name="Markowitz V."/>
            <person name="Szeto E."/>
            <person name="Ivanova N."/>
            <person name="Pagani I."/>
            <person name="Pati A."/>
            <person name="Goodwin L."/>
            <person name="Nordberg H.P."/>
            <person name="Cantor M.N."/>
            <person name="Hua S.X."/>
            <person name="Woyke T."/>
            <person name="Kerfeld C.A."/>
        </authorList>
    </citation>
    <scope>NUCLEOTIDE SEQUENCE [LARGE SCALE GENOMIC DNA]</scope>
    <source>
        <strain evidence="3">ATCC 27169 / PCC 6605</strain>
    </source>
</reference>
<dbReference type="AlphaFoldDB" id="K9U9A6"/>
<dbReference type="OrthoDB" id="9815116at2"/>
<dbReference type="InterPro" id="IPR050678">
    <property type="entry name" value="DNA_Partitioning_ATPase"/>
</dbReference>
<dbReference type="STRING" id="1173020.Cha6605_0093"/>